<evidence type="ECO:0000256" key="12">
    <source>
        <dbReference type="PROSITE-ProRule" id="PRU00146"/>
    </source>
</evidence>
<comment type="subcellular location">
    <subcellularLocation>
        <location evidence="1">Nucleus</location>
    </subcellularLocation>
</comment>
<dbReference type="InterPro" id="IPR011011">
    <property type="entry name" value="Znf_FYVE_PHD"/>
</dbReference>
<dbReference type="GO" id="GO:0008270">
    <property type="term" value="F:zinc ion binding"/>
    <property type="evidence" value="ECO:0007669"/>
    <property type="project" value="UniProtKB-KW"/>
</dbReference>
<dbReference type="InterPro" id="IPR013087">
    <property type="entry name" value="Znf_C2H2_type"/>
</dbReference>
<dbReference type="Proteomes" id="UP000005204">
    <property type="component" value="Unassembled WGS sequence"/>
</dbReference>
<feature type="site" description="Histone H3K4me3 binding" evidence="10">
    <location>
        <position position="101"/>
    </location>
</feature>
<feature type="binding site" evidence="11">
    <location>
        <position position="105"/>
    </location>
    <ligand>
        <name>Zn(2+)</name>
        <dbReference type="ChEBI" id="CHEBI:29105"/>
        <label>2</label>
    </ligand>
</feature>
<feature type="binding site" evidence="11">
    <location>
        <position position="100"/>
    </location>
    <ligand>
        <name>Zn(2+)</name>
        <dbReference type="ChEBI" id="CHEBI:29105"/>
        <label>2</label>
    </ligand>
</feature>
<name>A0A8R2M9H8_BOMMO</name>
<evidence type="ECO:0000256" key="10">
    <source>
        <dbReference type="PIRSR" id="PIRSR628651-50"/>
    </source>
</evidence>
<organism evidence="14 15">
    <name type="scientific">Bombyx mori</name>
    <name type="common">Silk moth</name>
    <dbReference type="NCBI Taxonomy" id="7091"/>
    <lineage>
        <taxon>Eukaryota</taxon>
        <taxon>Metazoa</taxon>
        <taxon>Ecdysozoa</taxon>
        <taxon>Arthropoda</taxon>
        <taxon>Hexapoda</taxon>
        <taxon>Insecta</taxon>
        <taxon>Pterygota</taxon>
        <taxon>Neoptera</taxon>
        <taxon>Endopterygota</taxon>
        <taxon>Lepidoptera</taxon>
        <taxon>Glossata</taxon>
        <taxon>Ditrysia</taxon>
        <taxon>Bombycoidea</taxon>
        <taxon>Bombycidae</taxon>
        <taxon>Bombycinae</taxon>
        <taxon>Bombyx</taxon>
    </lineage>
</organism>
<dbReference type="PANTHER" id="PTHR10333">
    <property type="entry name" value="INHIBITOR OF GROWTH PROTEIN"/>
    <property type="match status" value="1"/>
</dbReference>
<dbReference type="PROSITE" id="PS01359">
    <property type="entry name" value="ZF_PHD_1"/>
    <property type="match status" value="1"/>
</dbReference>
<proteinExistence type="inferred from homology"/>
<dbReference type="PANTHER" id="PTHR10333:SF103">
    <property type="entry name" value="INHIBITOR OF GROWTH PROTEIN 3"/>
    <property type="match status" value="1"/>
</dbReference>
<keyword evidence="3" id="KW-0341">Growth regulation</keyword>
<feature type="binding site" evidence="11">
    <location>
        <position position="127"/>
    </location>
    <ligand>
        <name>Zn(2+)</name>
        <dbReference type="ChEBI" id="CHEBI:29105"/>
        <label>2</label>
    </ligand>
</feature>
<evidence type="ECO:0000256" key="5">
    <source>
        <dbReference type="ARBA" id="ARBA00022771"/>
    </source>
</evidence>
<sequence>MASSKSSPGEFTSAAVCGGCAMSFCGYKRLLEHLYWRHGTESVWCTSCGIKKWLFAMHVCHVLPITEDYEPEEQSQYSPKRESEYCYCGKFISESRMIGCDEPKCSFQWYHFQCVGIKVPPPGNWFCPECIKLRRKKRRRPEFLSEHKWGHVNL</sequence>
<evidence type="ECO:0000313" key="15">
    <source>
        <dbReference type="Proteomes" id="UP000005204"/>
    </source>
</evidence>
<keyword evidence="9" id="KW-0539">Nucleus</keyword>
<keyword evidence="5 12" id="KW-0863">Zinc-finger</keyword>
<reference evidence="15" key="1">
    <citation type="journal article" date="2008" name="Insect Biochem. Mol. Biol.">
        <title>The genome of a lepidopteran model insect, the silkworm Bombyx mori.</title>
        <authorList>
            <consortium name="International Silkworm Genome Consortium"/>
        </authorList>
    </citation>
    <scope>NUCLEOTIDE SEQUENCE [LARGE SCALE GENOMIC DNA]</scope>
    <source>
        <strain evidence="15">p50T</strain>
    </source>
</reference>
<dbReference type="PROSITE" id="PS50016">
    <property type="entry name" value="ZF_PHD_2"/>
    <property type="match status" value="1"/>
</dbReference>
<evidence type="ECO:0000256" key="11">
    <source>
        <dbReference type="PIRSR" id="PIRSR628651-51"/>
    </source>
</evidence>
<feature type="domain" description="PHD-type" evidence="13">
    <location>
        <begin position="83"/>
        <end position="133"/>
    </location>
</feature>
<evidence type="ECO:0000256" key="1">
    <source>
        <dbReference type="ARBA" id="ARBA00004123"/>
    </source>
</evidence>
<dbReference type="InterPro" id="IPR019787">
    <property type="entry name" value="Znf_PHD-finger"/>
</dbReference>
<evidence type="ECO:0000313" key="14">
    <source>
        <dbReference type="EnsemblMetazoa" id="XP_037877418.1"/>
    </source>
</evidence>
<evidence type="ECO:0000256" key="3">
    <source>
        <dbReference type="ARBA" id="ARBA00022604"/>
    </source>
</evidence>
<dbReference type="InterPro" id="IPR019786">
    <property type="entry name" value="Zinc_finger_PHD-type_CS"/>
</dbReference>
<keyword evidence="4 11" id="KW-0479">Metal-binding</keyword>
<protein>
    <recommendedName>
        <fullName evidence="13">PHD-type domain-containing protein</fullName>
    </recommendedName>
</protein>
<dbReference type="InterPro" id="IPR028651">
    <property type="entry name" value="ING_fam"/>
</dbReference>
<dbReference type="SUPFAM" id="SSF57903">
    <property type="entry name" value="FYVE/PHD zinc finger"/>
    <property type="match status" value="1"/>
</dbReference>
<dbReference type="EnsemblMetazoa" id="XM_038021490.1">
    <property type="protein sequence ID" value="XP_037877418.1"/>
    <property type="gene ID" value="LOC119630976"/>
</dbReference>
<keyword evidence="15" id="KW-1185">Reference proteome</keyword>
<keyword evidence="7" id="KW-0805">Transcription regulation</keyword>
<feature type="site" description="Histone H3K4me3 binding" evidence="10">
    <location>
        <position position="109"/>
    </location>
</feature>
<evidence type="ECO:0000256" key="9">
    <source>
        <dbReference type="ARBA" id="ARBA00023242"/>
    </source>
</evidence>
<keyword evidence="6 11" id="KW-0862">Zinc</keyword>
<feature type="binding site" evidence="11">
    <location>
        <position position="88"/>
    </location>
    <ligand>
        <name>Zn(2+)</name>
        <dbReference type="ChEBI" id="CHEBI:29105"/>
        <label>1</label>
    </ligand>
</feature>
<feature type="binding site" evidence="11">
    <location>
        <position position="111"/>
    </location>
    <ligand>
        <name>Zn(2+)</name>
        <dbReference type="ChEBI" id="CHEBI:29105"/>
        <label>1</label>
    </ligand>
</feature>
<feature type="site" description="Histone H3K4me3 binding" evidence="10">
    <location>
        <position position="97"/>
    </location>
</feature>
<feature type="site" description="Histone H3K4me3 binding" evidence="10">
    <location>
        <position position="85"/>
    </location>
</feature>
<evidence type="ECO:0000256" key="8">
    <source>
        <dbReference type="ARBA" id="ARBA00023163"/>
    </source>
</evidence>
<comment type="similarity">
    <text evidence="2">Belongs to the ING family.</text>
</comment>
<evidence type="ECO:0000259" key="13">
    <source>
        <dbReference type="PROSITE" id="PS50016"/>
    </source>
</evidence>
<keyword evidence="8" id="KW-0804">Transcription</keyword>
<dbReference type="Gene3D" id="3.30.40.10">
    <property type="entry name" value="Zinc/RING finger domain, C3HC4 (zinc finger)"/>
    <property type="match status" value="1"/>
</dbReference>
<accession>A0A8R2M9H8</accession>
<feature type="binding site" evidence="11">
    <location>
        <position position="130"/>
    </location>
    <ligand>
        <name>Zn(2+)</name>
        <dbReference type="ChEBI" id="CHEBI:29105"/>
        <label>2</label>
    </ligand>
</feature>
<dbReference type="InterPro" id="IPR013083">
    <property type="entry name" value="Znf_RING/FYVE/PHD"/>
</dbReference>
<dbReference type="AlphaFoldDB" id="A0A8R2M9H8"/>
<dbReference type="InterPro" id="IPR001965">
    <property type="entry name" value="Znf_PHD"/>
</dbReference>
<feature type="binding site" evidence="11">
    <location>
        <position position="86"/>
    </location>
    <ligand>
        <name>Zn(2+)</name>
        <dbReference type="ChEBI" id="CHEBI:29105"/>
        <label>1</label>
    </ligand>
</feature>
<dbReference type="GO" id="GO:0005634">
    <property type="term" value="C:nucleus"/>
    <property type="evidence" value="ECO:0007669"/>
    <property type="project" value="UniProtKB-SubCell"/>
</dbReference>
<dbReference type="SMART" id="SM00249">
    <property type="entry name" value="PHD"/>
    <property type="match status" value="1"/>
</dbReference>
<dbReference type="PROSITE" id="PS00028">
    <property type="entry name" value="ZINC_FINGER_C2H2_1"/>
    <property type="match status" value="1"/>
</dbReference>
<evidence type="ECO:0000256" key="7">
    <source>
        <dbReference type="ARBA" id="ARBA00023015"/>
    </source>
</evidence>
<feature type="binding site" evidence="11">
    <location>
        <position position="114"/>
    </location>
    <ligand>
        <name>Zn(2+)</name>
        <dbReference type="ChEBI" id="CHEBI:29105"/>
        <label>1</label>
    </ligand>
</feature>
<evidence type="ECO:0000256" key="2">
    <source>
        <dbReference type="ARBA" id="ARBA00010210"/>
    </source>
</evidence>
<evidence type="ECO:0000256" key="6">
    <source>
        <dbReference type="ARBA" id="ARBA00022833"/>
    </source>
</evidence>
<reference evidence="14" key="2">
    <citation type="submission" date="2022-06" db="UniProtKB">
        <authorList>
            <consortium name="EnsemblMetazoa"/>
        </authorList>
    </citation>
    <scope>IDENTIFICATION</scope>
    <source>
        <strain evidence="14">p50T (Dazao)</strain>
    </source>
</reference>
<evidence type="ECO:0000256" key="4">
    <source>
        <dbReference type="ARBA" id="ARBA00022723"/>
    </source>
</evidence>